<dbReference type="EMBL" id="JAQQXT010000001">
    <property type="protein sequence ID" value="MDC8770279.1"/>
    <property type="molecule type" value="Genomic_DNA"/>
</dbReference>
<sequence length="315" mass="32580">MTPLLSPATVVQPVLPTWVKTSLALAALASLLQAAPSHAATASASGVGNTMTRPGFATAKFNHQSGFAEGNGYEFRGGVGASAFASVTGGECCDKVTSTSARGSASFSDSFRVTLGQVADVGSATSFLLTVPILAHGSAQFDWQPNPGRPEFTSFGGAYYKYSWSVANTSGKGEAGESKSINRPEEVWDRNTGGLTASFMVSLGQVVDLNLYAEAYVQANVYGRVGSSGAADFGHTLRWGGVSSITGFDSAGQQVALPTDFQLALLSDTSGFDYSQAAGPNPYTSPPVPEPGTWALMALGLGLLAWRRSATRHAA</sequence>
<dbReference type="Proteomes" id="UP001221189">
    <property type="component" value="Unassembled WGS sequence"/>
</dbReference>
<dbReference type="InterPro" id="IPR013424">
    <property type="entry name" value="Ice-binding_C"/>
</dbReference>
<dbReference type="Pfam" id="PF07589">
    <property type="entry name" value="PEP-CTERM"/>
    <property type="match status" value="1"/>
</dbReference>
<protein>
    <submittedName>
        <fullName evidence="3">PEP-CTERM sorting domain-containing protein</fullName>
    </submittedName>
</protein>
<feature type="signal peptide" evidence="1">
    <location>
        <begin position="1"/>
        <end position="39"/>
    </location>
</feature>
<dbReference type="NCBIfam" id="TIGR02595">
    <property type="entry name" value="PEP_CTERM"/>
    <property type="match status" value="1"/>
</dbReference>
<dbReference type="RefSeq" id="WP_273598743.1">
    <property type="nucleotide sequence ID" value="NZ_JAQQXT010000001.1"/>
</dbReference>
<keyword evidence="4" id="KW-1185">Reference proteome</keyword>
<evidence type="ECO:0000259" key="2">
    <source>
        <dbReference type="Pfam" id="PF07589"/>
    </source>
</evidence>
<organism evidence="3 4">
    <name type="scientific">Roseateles albus</name>
    <dbReference type="NCBI Taxonomy" id="2987525"/>
    <lineage>
        <taxon>Bacteria</taxon>
        <taxon>Pseudomonadati</taxon>
        <taxon>Pseudomonadota</taxon>
        <taxon>Betaproteobacteria</taxon>
        <taxon>Burkholderiales</taxon>
        <taxon>Sphaerotilaceae</taxon>
        <taxon>Roseateles</taxon>
    </lineage>
</organism>
<evidence type="ECO:0000313" key="4">
    <source>
        <dbReference type="Proteomes" id="UP001221189"/>
    </source>
</evidence>
<evidence type="ECO:0000313" key="3">
    <source>
        <dbReference type="EMBL" id="MDC8770279.1"/>
    </source>
</evidence>
<keyword evidence="1" id="KW-0732">Signal</keyword>
<gene>
    <name evidence="3" type="ORF">PRZ03_01760</name>
</gene>
<evidence type="ECO:0000256" key="1">
    <source>
        <dbReference type="SAM" id="SignalP"/>
    </source>
</evidence>
<name>A0ABT5KA23_9BURK</name>
<comment type="caution">
    <text evidence="3">The sequence shown here is derived from an EMBL/GenBank/DDBJ whole genome shotgun (WGS) entry which is preliminary data.</text>
</comment>
<feature type="chain" id="PRO_5047216402" evidence="1">
    <location>
        <begin position="40"/>
        <end position="315"/>
    </location>
</feature>
<accession>A0ABT5KA23</accession>
<reference evidence="3 4" key="1">
    <citation type="submission" date="2022-10" db="EMBL/GenBank/DDBJ databases">
        <title>Paucibacter sp. hw1 Genome sequencing.</title>
        <authorList>
            <person name="Park S."/>
        </authorList>
    </citation>
    <scope>NUCLEOTIDE SEQUENCE [LARGE SCALE GENOMIC DNA]</scope>
    <source>
        <strain evidence="4">hw1</strain>
    </source>
</reference>
<proteinExistence type="predicted"/>
<feature type="domain" description="Ice-binding protein C-terminal" evidence="2">
    <location>
        <begin position="287"/>
        <end position="308"/>
    </location>
</feature>